<proteinExistence type="predicted"/>
<organism evidence="1">
    <name type="scientific">Anopheles sinensis</name>
    <name type="common">Mosquito</name>
    <dbReference type="NCBI Taxonomy" id="74873"/>
    <lineage>
        <taxon>Eukaryota</taxon>
        <taxon>Metazoa</taxon>
        <taxon>Ecdysozoa</taxon>
        <taxon>Arthropoda</taxon>
        <taxon>Hexapoda</taxon>
        <taxon>Insecta</taxon>
        <taxon>Pterygota</taxon>
        <taxon>Neoptera</taxon>
        <taxon>Endopterygota</taxon>
        <taxon>Diptera</taxon>
        <taxon>Nematocera</taxon>
        <taxon>Culicoidea</taxon>
        <taxon>Culicidae</taxon>
        <taxon>Anophelinae</taxon>
        <taxon>Anopheles</taxon>
    </lineage>
</organism>
<accession>A0A084VA96</accession>
<evidence type="ECO:0000313" key="3">
    <source>
        <dbReference type="Proteomes" id="UP000030765"/>
    </source>
</evidence>
<reference evidence="1 3" key="1">
    <citation type="journal article" date="2014" name="BMC Genomics">
        <title>Genome sequence of Anopheles sinensis provides insight into genetics basis of mosquito competence for malaria parasites.</title>
        <authorList>
            <person name="Zhou D."/>
            <person name="Zhang D."/>
            <person name="Ding G."/>
            <person name="Shi L."/>
            <person name="Hou Q."/>
            <person name="Ye Y."/>
            <person name="Xu Y."/>
            <person name="Zhou H."/>
            <person name="Xiong C."/>
            <person name="Li S."/>
            <person name="Yu J."/>
            <person name="Hong S."/>
            <person name="Yu X."/>
            <person name="Zou P."/>
            <person name="Chen C."/>
            <person name="Chang X."/>
            <person name="Wang W."/>
            <person name="Lv Y."/>
            <person name="Sun Y."/>
            <person name="Ma L."/>
            <person name="Shen B."/>
            <person name="Zhu C."/>
        </authorList>
    </citation>
    <scope>NUCLEOTIDE SEQUENCE [LARGE SCALE GENOMIC DNA]</scope>
</reference>
<dbReference type="VEuPathDB" id="VectorBase:ASIC000572"/>
<keyword evidence="3" id="KW-1185">Reference proteome</keyword>
<dbReference type="EMBL" id="ATLV01003051">
    <property type="status" value="NOT_ANNOTATED_CDS"/>
    <property type="molecule type" value="Genomic_DNA"/>
</dbReference>
<evidence type="ECO:0000313" key="2">
    <source>
        <dbReference type="EnsemblMetazoa" id="ASIC000572-PA"/>
    </source>
</evidence>
<evidence type="ECO:0000313" key="1">
    <source>
        <dbReference type="EMBL" id="KFB34890.1"/>
    </source>
</evidence>
<dbReference type="Proteomes" id="UP000030765">
    <property type="component" value="Unassembled WGS sequence"/>
</dbReference>
<sequence length="63" mass="7054">MAYGCIRRRAVVVLEIESTVAGEVKPVHPHDALQRGMVLSTNATIHGEGGLSKRYRFFYIVPR</sequence>
<dbReference type="EMBL" id="KE524109">
    <property type="protein sequence ID" value="KFB34890.1"/>
    <property type="molecule type" value="Genomic_DNA"/>
</dbReference>
<reference evidence="2" key="2">
    <citation type="submission" date="2020-05" db="UniProtKB">
        <authorList>
            <consortium name="EnsemblMetazoa"/>
        </authorList>
    </citation>
    <scope>IDENTIFICATION</scope>
</reference>
<protein>
    <submittedName>
        <fullName evidence="1 2">Uncharacterized protein</fullName>
    </submittedName>
</protein>
<gene>
    <name evidence="1" type="ORF">ZHAS_00000572</name>
</gene>
<dbReference type="AlphaFoldDB" id="A0A084VA96"/>
<dbReference type="EnsemblMetazoa" id="ASIC000572-RA">
    <property type="protein sequence ID" value="ASIC000572-PA"/>
    <property type="gene ID" value="ASIC000572"/>
</dbReference>
<name>A0A084VA96_ANOSI</name>